<organism evidence="2 3">
    <name type="scientific">Caerostris darwini</name>
    <dbReference type="NCBI Taxonomy" id="1538125"/>
    <lineage>
        <taxon>Eukaryota</taxon>
        <taxon>Metazoa</taxon>
        <taxon>Ecdysozoa</taxon>
        <taxon>Arthropoda</taxon>
        <taxon>Chelicerata</taxon>
        <taxon>Arachnida</taxon>
        <taxon>Araneae</taxon>
        <taxon>Araneomorphae</taxon>
        <taxon>Entelegynae</taxon>
        <taxon>Araneoidea</taxon>
        <taxon>Araneidae</taxon>
        <taxon>Caerostris</taxon>
    </lineage>
</organism>
<keyword evidence="3" id="KW-1185">Reference proteome</keyword>
<evidence type="ECO:0000313" key="3">
    <source>
        <dbReference type="Proteomes" id="UP001054837"/>
    </source>
</evidence>
<evidence type="ECO:0000313" key="2">
    <source>
        <dbReference type="EMBL" id="GIX68497.1"/>
    </source>
</evidence>
<sequence>MYKTTPVKMDTSLKSPPAKQYLSSKRILNSNSCLPDEDSFMKPRKHLIRRAHTVLMTMLSPNLIKNQFQYEIRNQERKEIQESIINTELGHVSVFLFLFLKFICNR</sequence>
<reference evidence="2 3" key="1">
    <citation type="submission" date="2021-06" db="EMBL/GenBank/DDBJ databases">
        <title>Caerostris darwini draft genome.</title>
        <authorList>
            <person name="Kono N."/>
            <person name="Arakawa K."/>
        </authorList>
    </citation>
    <scope>NUCLEOTIDE SEQUENCE [LARGE SCALE GENOMIC DNA]</scope>
</reference>
<gene>
    <name evidence="2" type="ORF">CDAR_500561</name>
</gene>
<accession>A0AAV4M7R4</accession>
<dbReference type="EMBL" id="BPLQ01000179">
    <property type="protein sequence ID" value="GIX68497.1"/>
    <property type="molecule type" value="Genomic_DNA"/>
</dbReference>
<name>A0AAV4M7R4_9ARAC</name>
<comment type="caution">
    <text evidence="2">The sequence shown here is derived from an EMBL/GenBank/DDBJ whole genome shotgun (WGS) entry which is preliminary data.</text>
</comment>
<protein>
    <submittedName>
        <fullName evidence="2">Uncharacterized protein</fullName>
    </submittedName>
</protein>
<evidence type="ECO:0000256" key="1">
    <source>
        <dbReference type="SAM" id="MobiDB-lite"/>
    </source>
</evidence>
<proteinExistence type="predicted"/>
<dbReference type="AlphaFoldDB" id="A0AAV4M7R4"/>
<dbReference type="Proteomes" id="UP001054837">
    <property type="component" value="Unassembled WGS sequence"/>
</dbReference>
<feature type="region of interest" description="Disordered" evidence="1">
    <location>
        <begin position="1"/>
        <end position="20"/>
    </location>
</feature>